<name>A0ACC2I0N4_9PEZI</name>
<evidence type="ECO:0000313" key="1">
    <source>
        <dbReference type="EMBL" id="KAJ8108774.1"/>
    </source>
</evidence>
<protein>
    <submittedName>
        <fullName evidence="1">Uncharacterized protein</fullName>
    </submittedName>
</protein>
<gene>
    <name evidence="1" type="ORF">ONZ43_g6323</name>
</gene>
<comment type="caution">
    <text evidence="1">The sequence shown here is derived from an EMBL/GenBank/DDBJ whole genome shotgun (WGS) entry which is preliminary data.</text>
</comment>
<accession>A0ACC2I0N4</accession>
<dbReference type="Proteomes" id="UP001153334">
    <property type="component" value="Unassembled WGS sequence"/>
</dbReference>
<proteinExistence type="predicted"/>
<dbReference type="EMBL" id="JAPESX010002217">
    <property type="protein sequence ID" value="KAJ8108774.1"/>
    <property type="molecule type" value="Genomic_DNA"/>
</dbReference>
<reference evidence="1" key="1">
    <citation type="submission" date="2022-11" db="EMBL/GenBank/DDBJ databases">
        <title>Genome Sequence of Nemania bipapillata.</title>
        <authorList>
            <person name="Buettner E."/>
        </authorList>
    </citation>
    <scope>NUCLEOTIDE SEQUENCE</scope>
    <source>
        <strain evidence="1">CP14</strain>
    </source>
</reference>
<evidence type="ECO:0000313" key="2">
    <source>
        <dbReference type="Proteomes" id="UP001153334"/>
    </source>
</evidence>
<keyword evidence="2" id="KW-1185">Reference proteome</keyword>
<organism evidence="1 2">
    <name type="scientific">Nemania bipapillata</name>
    <dbReference type="NCBI Taxonomy" id="110536"/>
    <lineage>
        <taxon>Eukaryota</taxon>
        <taxon>Fungi</taxon>
        <taxon>Dikarya</taxon>
        <taxon>Ascomycota</taxon>
        <taxon>Pezizomycotina</taxon>
        <taxon>Sordariomycetes</taxon>
        <taxon>Xylariomycetidae</taxon>
        <taxon>Xylariales</taxon>
        <taxon>Xylariaceae</taxon>
        <taxon>Nemania</taxon>
    </lineage>
</organism>
<sequence>MAGYQFVSFLAILPTLVASQQCDLQFDGRFDDEDTFPVEVTINDDSIFAPSADNVQTGFRRAELLIASNSGTDASTTGVKTLHFSVMKDTERPLNLTHEYQLVFLESNDFSTNQVVLKTGTILGANTADPDTLQLFGNVNANPVQTLFSTPFTEDVFHNFAVTLDFNALTTQVFYSQGNDALVAQTQALANDVSGQGQFHFGVLKKGLNGGDDIVKNGEQEADINEGIIFGGIFEEDSSDGCISLSA</sequence>